<dbReference type="AlphaFoldDB" id="A0A084CMM0"/>
<name>A0A084CMM0_9GAMM</name>
<organism evidence="3 4">
    <name type="scientific">Candidatus Photodesmus blepharonis</name>
    <dbReference type="NCBI Taxonomy" id="1179155"/>
    <lineage>
        <taxon>Bacteria</taxon>
        <taxon>Pseudomonadati</taxon>
        <taxon>Pseudomonadota</taxon>
        <taxon>Gammaproteobacteria</taxon>
        <taxon>Vibrionales</taxon>
        <taxon>Vibrionaceae</taxon>
        <taxon>Candidatus Photodesmus</taxon>
    </lineage>
</organism>
<dbReference type="InterPro" id="IPR007730">
    <property type="entry name" value="SPOR-like_dom"/>
</dbReference>
<protein>
    <submittedName>
        <fullName evidence="3">DamX protein</fullName>
    </submittedName>
</protein>
<evidence type="ECO:0000256" key="1">
    <source>
        <dbReference type="SAM" id="Phobius"/>
    </source>
</evidence>
<evidence type="ECO:0000259" key="2">
    <source>
        <dbReference type="PROSITE" id="PS51724"/>
    </source>
</evidence>
<evidence type="ECO:0000313" key="4">
    <source>
        <dbReference type="Proteomes" id="UP000053784"/>
    </source>
</evidence>
<dbReference type="Gene3D" id="3.30.70.1070">
    <property type="entry name" value="Sporulation related repeat"/>
    <property type="match status" value="1"/>
</dbReference>
<dbReference type="OrthoDB" id="6189127at2"/>
<feature type="transmembrane region" description="Helical" evidence="1">
    <location>
        <begin position="239"/>
        <end position="258"/>
    </location>
</feature>
<dbReference type="Pfam" id="PF13401">
    <property type="entry name" value="AAA_22"/>
    <property type="match status" value="1"/>
</dbReference>
<feature type="domain" description="SPOR" evidence="2">
    <location>
        <begin position="359"/>
        <end position="437"/>
    </location>
</feature>
<dbReference type="EMBL" id="JGVK01000027">
    <property type="protein sequence ID" value="KEY91049.1"/>
    <property type="molecule type" value="Genomic_DNA"/>
</dbReference>
<evidence type="ECO:0000313" key="3">
    <source>
        <dbReference type="EMBL" id="KEY91049.1"/>
    </source>
</evidence>
<keyword evidence="1" id="KW-0472">Membrane</keyword>
<dbReference type="InterPro" id="IPR052026">
    <property type="entry name" value="ExeA_AAA_ATPase_DNA-bind"/>
</dbReference>
<proteinExistence type="predicted"/>
<keyword evidence="1" id="KW-0812">Transmembrane</keyword>
<dbReference type="SUPFAM" id="SSF52540">
    <property type="entry name" value="P-loop containing nucleoside triphosphate hydrolases"/>
    <property type="match status" value="1"/>
</dbReference>
<dbReference type="PANTHER" id="PTHR35894:SF7">
    <property type="entry name" value="GENERAL SECRETION PATHWAY PROTEIN A-RELATED"/>
    <property type="match status" value="1"/>
</dbReference>
<dbReference type="GO" id="GO:0016887">
    <property type="term" value="F:ATP hydrolysis activity"/>
    <property type="evidence" value="ECO:0007669"/>
    <property type="project" value="InterPro"/>
</dbReference>
<reference evidence="3 4" key="1">
    <citation type="submission" date="2014-03" db="EMBL/GenBank/DDBJ databases">
        <title>Selection and divergence in the genomes of co-occurring obligate luminous symbionts with specific hosts.</title>
        <authorList>
            <person name="Hendry T.A."/>
            <person name="de Wet J.R."/>
            <person name="Dunlap P.V."/>
        </authorList>
    </citation>
    <scope>NUCLEOTIDE SEQUENCE [LARGE SCALE GENOMIC DNA]</scope>
    <source>
        <strain evidence="3 4">Ppalp.1</strain>
    </source>
</reference>
<accession>A0A084CMM0</accession>
<dbReference type="Gene3D" id="3.40.50.300">
    <property type="entry name" value="P-loop containing nucleotide triphosphate hydrolases"/>
    <property type="match status" value="1"/>
</dbReference>
<dbReference type="Proteomes" id="UP000053784">
    <property type="component" value="Unassembled WGS sequence"/>
</dbReference>
<dbReference type="STRING" id="1179155.CF67_04029"/>
<dbReference type="InterPro" id="IPR036680">
    <property type="entry name" value="SPOR-like_sf"/>
</dbReference>
<dbReference type="PANTHER" id="PTHR35894">
    <property type="entry name" value="GENERAL SECRETION PATHWAY PROTEIN A-RELATED"/>
    <property type="match status" value="1"/>
</dbReference>
<dbReference type="RefSeq" id="WP_034414329.1">
    <property type="nucleotide sequence ID" value="NZ_JGVK01000027.1"/>
</dbReference>
<keyword evidence="1" id="KW-1133">Transmembrane helix</keyword>
<dbReference type="Pfam" id="PF05036">
    <property type="entry name" value="SPOR"/>
    <property type="match status" value="1"/>
</dbReference>
<sequence length="451" mass="51951">MSLMYRSFLLELKSQTELLKRLQLLASFSSNLVAVLGESGSGKSWLAPRYLEAWVEDKNQSLLVCHPNQEDEERRSIVLNQIVLNPLFNPKESLLDSLNRILHDNVCDVVIVVDDAHLLSDFFIAELWMLVLEAQKNPHWTINVVLFARLNSIEGLLTRLSYGQAHKPIELEIDALSQNEADHFFELLVLRFIENDMEKHICDAYKKVKKLPGEIIALGELKVKEEVISGSIFTPSTKILTLAIFFLIMGSSFWWSYIPIVFNEKVERIIDSFRQTAIFSLKSSLGQFSRSDHIARININDVLLDSSNQSDVSFSSDFNRGIAVVLDDKSSIVDFPEIELVIPPERMVTFFEVHEELKTFPPHSYTLQLAAMHSFSEVQRFIEQYNLQDRVRVYLTFRNGLDWYIITYENYSTIQTARASIEKLSKALKELGPWAKSMKLVHQEIDSAEWR</sequence>
<dbReference type="eggNOG" id="COG3266">
    <property type="taxonomic scope" value="Bacteria"/>
</dbReference>
<keyword evidence="4" id="KW-1185">Reference proteome</keyword>
<comment type="caution">
    <text evidence="3">The sequence shown here is derived from an EMBL/GenBank/DDBJ whole genome shotgun (WGS) entry which is preliminary data.</text>
</comment>
<dbReference type="InterPro" id="IPR027417">
    <property type="entry name" value="P-loop_NTPase"/>
</dbReference>
<dbReference type="GO" id="GO:0042834">
    <property type="term" value="F:peptidoglycan binding"/>
    <property type="evidence" value="ECO:0007669"/>
    <property type="project" value="InterPro"/>
</dbReference>
<dbReference type="eggNOG" id="COG3267">
    <property type="taxonomic scope" value="Bacteria"/>
</dbReference>
<dbReference type="InterPro" id="IPR049945">
    <property type="entry name" value="AAA_22"/>
</dbReference>
<dbReference type="PROSITE" id="PS51724">
    <property type="entry name" value="SPOR"/>
    <property type="match status" value="1"/>
</dbReference>
<gene>
    <name evidence="3" type="primary">damX</name>
    <name evidence="3" type="ORF">CF67_04029</name>
</gene>